<proteinExistence type="predicted"/>
<dbReference type="PANTHER" id="PTHR23150">
    <property type="entry name" value="SULFATASE MODIFYING FACTOR 1, 2"/>
    <property type="match status" value="1"/>
</dbReference>
<dbReference type="InterPro" id="IPR005532">
    <property type="entry name" value="SUMF_dom"/>
</dbReference>
<feature type="domain" description="Sulfatase-modifying factor enzyme-like" evidence="1">
    <location>
        <begin position="84"/>
        <end position="390"/>
    </location>
</feature>
<dbReference type="PROSITE" id="PS51257">
    <property type="entry name" value="PROKAR_LIPOPROTEIN"/>
    <property type="match status" value="1"/>
</dbReference>
<comment type="caution">
    <text evidence="2">The sequence shown here is derived from an EMBL/GenBank/DDBJ whole genome shotgun (WGS) entry which is preliminary data.</text>
</comment>
<dbReference type="GO" id="GO:0120147">
    <property type="term" value="F:formylglycine-generating oxidase activity"/>
    <property type="evidence" value="ECO:0007669"/>
    <property type="project" value="TreeGrafter"/>
</dbReference>
<gene>
    <name evidence="2" type="ORF">N2K84_09550</name>
</gene>
<sequence>MNRKKSDWSPKKPVTVILLMLAIATGSCQIRHKQPQSAAIHHNQPVMNADTLACCSGSLPDRFAAVAGDPGFRTEGSEKLLPDENMVFIPGGRFTMGGDSIWGRADEFPLHEVEVSSFYMDRHEVTNAEFDEFVKATGYVTTAERKPDWEEMKKQLPPGTMPPPDSVLVAASLVFSPPAYPVALNNAAAWWKWVAGANWRHPQGPGSSVNGKENHPVVHVSWEDAMAYAIWAGKRLPTEAEWEYAARGGLAAAIYPWGNQPIDQGGVKANSWQGHFPDKNTERDKYYRTAPVMSFTPNGYGLYDMAGNVWEWCSDWYRADYYKVCDRTGLVTDPKGPSDSYDPDEPFSQQRVVRGGSFLCTDQYCSGFRVSARMKTSWDTGLDHTGFRCVVSVR</sequence>
<reference evidence="2" key="1">
    <citation type="submission" date="2022-10" db="EMBL/GenBank/DDBJ databases">
        <title>Gaoshiqiia sediminis gen. nov., sp. nov., isolated from coastal sediment.</title>
        <authorList>
            <person name="Yu W.X."/>
            <person name="Mu D.S."/>
            <person name="Du J.Z."/>
            <person name="Liang Y.Q."/>
        </authorList>
    </citation>
    <scope>NUCLEOTIDE SEQUENCE</scope>
    <source>
        <strain evidence="2">A06</strain>
    </source>
</reference>
<keyword evidence="3" id="KW-1185">Reference proteome</keyword>
<protein>
    <submittedName>
        <fullName evidence="2">Formylglycine-generating enzyme family protein</fullName>
    </submittedName>
</protein>
<dbReference type="SUPFAM" id="SSF56436">
    <property type="entry name" value="C-type lectin-like"/>
    <property type="match status" value="1"/>
</dbReference>
<evidence type="ECO:0000313" key="3">
    <source>
        <dbReference type="Proteomes" id="UP001163821"/>
    </source>
</evidence>
<dbReference type="EMBL" id="JAPAAF010000010">
    <property type="protein sequence ID" value="MCW0482972.1"/>
    <property type="molecule type" value="Genomic_DNA"/>
</dbReference>
<organism evidence="2 3">
    <name type="scientific">Gaoshiqia sediminis</name>
    <dbReference type="NCBI Taxonomy" id="2986998"/>
    <lineage>
        <taxon>Bacteria</taxon>
        <taxon>Pseudomonadati</taxon>
        <taxon>Bacteroidota</taxon>
        <taxon>Bacteroidia</taxon>
        <taxon>Marinilabiliales</taxon>
        <taxon>Prolixibacteraceae</taxon>
        <taxon>Gaoshiqia</taxon>
    </lineage>
</organism>
<dbReference type="Gene3D" id="3.90.1580.10">
    <property type="entry name" value="paralog of FGE (formylglycine-generating enzyme)"/>
    <property type="match status" value="1"/>
</dbReference>
<dbReference type="InterPro" id="IPR051043">
    <property type="entry name" value="Sulfatase_Mod_Factor_Kinase"/>
</dbReference>
<dbReference type="Pfam" id="PF03781">
    <property type="entry name" value="FGE-sulfatase"/>
    <property type="match status" value="1"/>
</dbReference>
<name>A0AA42C9W2_9BACT</name>
<dbReference type="InterPro" id="IPR016187">
    <property type="entry name" value="CTDL_fold"/>
</dbReference>
<accession>A0AA42C9W2</accession>
<dbReference type="InterPro" id="IPR042095">
    <property type="entry name" value="SUMF_sf"/>
</dbReference>
<dbReference type="Proteomes" id="UP001163821">
    <property type="component" value="Unassembled WGS sequence"/>
</dbReference>
<evidence type="ECO:0000259" key="1">
    <source>
        <dbReference type="Pfam" id="PF03781"/>
    </source>
</evidence>
<dbReference type="RefSeq" id="WP_282591574.1">
    <property type="nucleotide sequence ID" value="NZ_JAPAAF010000010.1"/>
</dbReference>
<dbReference type="AlphaFoldDB" id="A0AA42C9W2"/>
<evidence type="ECO:0000313" key="2">
    <source>
        <dbReference type="EMBL" id="MCW0482972.1"/>
    </source>
</evidence>
<dbReference type="PANTHER" id="PTHR23150:SF19">
    <property type="entry name" value="FORMYLGLYCINE-GENERATING ENZYME"/>
    <property type="match status" value="1"/>
</dbReference>